<dbReference type="AlphaFoldDB" id="E8QZ38"/>
<evidence type="ECO:0000256" key="7">
    <source>
        <dbReference type="ARBA" id="ARBA00022927"/>
    </source>
</evidence>
<dbReference type="KEGG" id="ipa:Isop_2610"/>
<reference evidence="17 18" key="2">
    <citation type="journal article" date="2011" name="Stand. Genomic Sci.">
        <title>Complete genome sequence of Isosphaera pallida type strain (IS1B).</title>
        <authorList>
            <consortium name="US DOE Joint Genome Institute (JGI-PGF)"/>
            <person name="Goker M."/>
            <person name="Cleland D."/>
            <person name="Saunders E."/>
            <person name="Lapidus A."/>
            <person name="Nolan M."/>
            <person name="Lucas S."/>
            <person name="Hammon N."/>
            <person name="Deshpande S."/>
            <person name="Cheng J.F."/>
            <person name="Tapia R."/>
            <person name="Han C."/>
            <person name="Goodwin L."/>
            <person name="Pitluck S."/>
            <person name="Liolios K."/>
            <person name="Pagani I."/>
            <person name="Ivanova N."/>
            <person name="Mavromatis K."/>
            <person name="Pati A."/>
            <person name="Chen A."/>
            <person name="Palaniappan K."/>
            <person name="Land M."/>
            <person name="Hauser L."/>
            <person name="Chang Y.J."/>
            <person name="Jeffries C.D."/>
            <person name="Detter J.C."/>
            <person name="Beck B."/>
            <person name="Woyke T."/>
            <person name="Bristow J."/>
            <person name="Eisen J.A."/>
            <person name="Markowitz V."/>
            <person name="Hugenholtz P."/>
            <person name="Kyrpides N.C."/>
            <person name="Klenk H.P."/>
        </authorList>
    </citation>
    <scope>NUCLEOTIDE SEQUENCE [LARGE SCALE GENOMIC DNA]</scope>
    <source>
        <strain evidence="18">ATCC 43644 / DSM 9630 / IS1B</strain>
    </source>
</reference>
<dbReference type="GO" id="GO:0015031">
    <property type="term" value="P:protein transport"/>
    <property type="evidence" value="ECO:0007669"/>
    <property type="project" value="UniProtKB-KW"/>
</dbReference>
<keyword evidence="10" id="KW-0143">Chaperone</keyword>
<keyword evidence="6 13" id="KW-0812">Transmembrane</keyword>
<dbReference type="OrthoDB" id="9780552at2"/>
<dbReference type="Pfam" id="PF02096">
    <property type="entry name" value="60KD_IMP"/>
    <property type="match status" value="1"/>
</dbReference>
<comment type="subcellular location">
    <subcellularLocation>
        <location evidence="1">Cell membrane</location>
        <topology evidence="1">Multi-pass membrane protein</topology>
    </subcellularLocation>
    <subcellularLocation>
        <location evidence="13">Membrane</location>
        <topology evidence="13">Multi-pass membrane protein</topology>
    </subcellularLocation>
</comment>
<evidence type="ECO:0000256" key="2">
    <source>
        <dbReference type="ARBA" id="ARBA00010527"/>
    </source>
</evidence>
<feature type="compositionally biased region" description="Pro residues" evidence="14">
    <location>
        <begin position="65"/>
        <end position="82"/>
    </location>
</feature>
<evidence type="ECO:0000256" key="4">
    <source>
        <dbReference type="ARBA" id="ARBA00022448"/>
    </source>
</evidence>
<evidence type="ECO:0000259" key="16">
    <source>
        <dbReference type="Pfam" id="PF02096"/>
    </source>
</evidence>
<dbReference type="InterPro" id="IPR028055">
    <property type="entry name" value="YidC/Oxa/ALB_C"/>
</dbReference>
<accession>E8QZ38</accession>
<feature type="transmembrane region" description="Helical" evidence="15">
    <location>
        <begin position="573"/>
        <end position="593"/>
    </location>
</feature>
<evidence type="ECO:0000313" key="17">
    <source>
        <dbReference type="EMBL" id="ADV63180.1"/>
    </source>
</evidence>
<dbReference type="PANTHER" id="PTHR12428:SF65">
    <property type="entry name" value="CYTOCHROME C OXIDASE ASSEMBLY PROTEIN COX18, MITOCHONDRIAL"/>
    <property type="match status" value="1"/>
</dbReference>
<evidence type="ECO:0000256" key="1">
    <source>
        <dbReference type="ARBA" id="ARBA00004651"/>
    </source>
</evidence>
<dbReference type="RefSeq" id="WP_013565468.1">
    <property type="nucleotide sequence ID" value="NC_014962.1"/>
</dbReference>
<feature type="region of interest" description="Disordered" evidence="14">
    <location>
        <begin position="36"/>
        <end position="84"/>
    </location>
</feature>
<evidence type="ECO:0000256" key="3">
    <source>
        <dbReference type="ARBA" id="ARBA00015325"/>
    </source>
</evidence>
<keyword evidence="7" id="KW-0653">Protein transport</keyword>
<feature type="transmembrane region" description="Helical" evidence="15">
    <location>
        <begin position="613"/>
        <end position="637"/>
    </location>
</feature>
<keyword evidence="5" id="KW-1003">Cell membrane</keyword>
<dbReference type="InterPro" id="IPR028053">
    <property type="entry name" value="Membr_insert_YidC_N"/>
</dbReference>
<evidence type="ECO:0000313" key="18">
    <source>
        <dbReference type="Proteomes" id="UP000008631"/>
    </source>
</evidence>
<dbReference type="Gene3D" id="2.70.98.90">
    <property type="match status" value="1"/>
</dbReference>
<reference key="1">
    <citation type="submission" date="2010-11" db="EMBL/GenBank/DDBJ databases">
        <title>The complete sequence of chromosome of Isophaera pallida ATCC 43644.</title>
        <authorList>
            <consortium name="US DOE Joint Genome Institute (JGI-PGF)"/>
            <person name="Lucas S."/>
            <person name="Copeland A."/>
            <person name="Lapidus A."/>
            <person name="Bruce D."/>
            <person name="Goodwin L."/>
            <person name="Pitluck S."/>
            <person name="Kyrpides N."/>
            <person name="Mavromatis K."/>
            <person name="Pagani I."/>
            <person name="Ivanova N."/>
            <person name="Saunders E."/>
            <person name="Brettin T."/>
            <person name="Detter J.C."/>
            <person name="Han C."/>
            <person name="Tapia R."/>
            <person name="Land M."/>
            <person name="Hauser L."/>
            <person name="Markowitz V."/>
            <person name="Cheng J.-F."/>
            <person name="Hugenholtz P."/>
            <person name="Woyke T."/>
            <person name="Wu D."/>
            <person name="Eisen J.A."/>
        </authorList>
    </citation>
    <scope>NUCLEOTIDE SEQUENCE</scope>
    <source>
        <strain>ATCC 43644</strain>
    </source>
</reference>
<evidence type="ECO:0000256" key="6">
    <source>
        <dbReference type="ARBA" id="ARBA00022692"/>
    </source>
</evidence>
<dbReference type="STRING" id="575540.Isop_2610"/>
<evidence type="ECO:0000256" key="15">
    <source>
        <dbReference type="SAM" id="Phobius"/>
    </source>
</evidence>
<feature type="domain" description="Membrane insertase YidC/Oxa/ALB C-terminal" evidence="16">
    <location>
        <begin position="444"/>
        <end position="651"/>
    </location>
</feature>
<dbReference type="eggNOG" id="COG0706">
    <property type="taxonomic scope" value="Bacteria"/>
</dbReference>
<evidence type="ECO:0000256" key="13">
    <source>
        <dbReference type="RuleBase" id="RU003945"/>
    </source>
</evidence>
<organism evidence="17 18">
    <name type="scientific">Isosphaera pallida (strain ATCC 43644 / DSM 9630 / IS1B)</name>
    <dbReference type="NCBI Taxonomy" id="575540"/>
    <lineage>
        <taxon>Bacteria</taxon>
        <taxon>Pseudomonadati</taxon>
        <taxon>Planctomycetota</taxon>
        <taxon>Planctomycetia</taxon>
        <taxon>Isosphaerales</taxon>
        <taxon>Isosphaeraceae</taxon>
        <taxon>Isosphaera</taxon>
    </lineage>
</organism>
<dbReference type="GO" id="GO:0051205">
    <property type="term" value="P:protein insertion into membrane"/>
    <property type="evidence" value="ECO:0007669"/>
    <property type="project" value="TreeGrafter"/>
</dbReference>
<keyword evidence="18" id="KW-1185">Reference proteome</keyword>
<sequence length="748" mass="82658">MNDQLKRFLIFLPLAMAILVFSPLVMERLGLVPPPPPPADPALAANDDAPEEKPVAKDGQEGSMPAPPAGQPPQAEPVPPPSAADVKIWPSDELVLGSSDPDNQAGFFLKLVIDQRGGGVVRAESALYESEHDFKGGSTGPLVLIERLEDHPAPLGLDLVRFKGASGAISAGDPSLRLSNVTWEVLPDAQGRAVTPLEDGGQELRLQTQVGQPPVTVVKTYRLRPRTDGFEHELKFVSPEDREIAYRLLVPYGLPVEGAWYTMTFRDFFHAGENQGQVEIATLTASDVSWYYGKGKDYQETYQTYPLRFTGIENRYFAVFLAPQQPNLTQADRYDQETVPLELRANPANRALSDIAAEVVSRPISLTANQPVVHTYKVFAGPKDRDRLLAFGVPGADELAAFRAGFSIPLAGSMSKYVISPLLRITYGLTESVSRLFGGTQGNYGVAIILMTCFIRLCLFPLSRKQAVMAKKMQDLQPLIKEIQDKIAKGRNLMDLSQEEKLQLQQETWALYGRHKVNPISAGCLPALIQLPVMVGLWQALNQSVDLRNATFLYIDNLAAPDMLARFPFGWDLPFLGPYFNLLPILAVGLTLVQMKLFSPPPANPEAEMQQKIFKYMMVFFMFMFYKLPSGLGVYFITSSLWQVGERLLVNWLAKRNPVDVYEVERQARENPKLKPKGLLARLAEAAERERTIRNADPNGGPDRDSAAGILAAIKGESRPTGEAAKPSKTGSRPATPRRSSPKRNRKK</sequence>
<evidence type="ECO:0000256" key="8">
    <source>
        <dbReference type="ARBA" id="ARBA00022989"/>
    </source>
</evidence>
<dbReference type="CDD" id="cd19961">
    <property type="entry name" value="EcYidC-like_peri"/>
    <property type="match status" value="1"/>
</dbReference>
<dbReference type="Proteomes" id="UP000008631">
    <property type="component" value="Chromosome"/>
</dbReference>
<evidence type="ECO:0000256" key="10">
    <source>
        <dbReference type="ARBA" id="ARBA00023186"/>
    </source>
</evidence>
<evidence type="ECO:0000256" key="11">
    <source>
        <dbReference type="ARBA" id="ARBA00033245"/>
    </source>
</evidence>
<dbReference type="GO" id="GO:0005886">
    <property type="term" value="C:plasma membrane"/>
    <property type="evidence" value="ECO:0007669"/>
    <property type="project" value="UniProtKB-SubCell"/>
</dbReference>
<evidence type="ECO:0000256" key="14">
    <source>
        <dbReference type="SAM" id="MobiDB-lite"/>
    </source>
</evidence>
<dbReference type="InParanoid" id="E8QZ38"/>
<gene>
    <name evidence="17" type="ordered locus">Isop_2610</name>
</gene>
<dbReference type="GO" id="GO:0032977">
    <property type="term" value="F:membrane insertase activity"/>
    <property type="evidence" value="ECO:0007669"/>
    <property type="project" value="InterPro"/>
</dbReference>
<dbReference type="EMBL" id="CP002353">
    <property type="protein sequence ID" value="ADV63180.1"/>
    <property type="molecule type" value="Genomic_DNA"/>
</dbReference>
<feature type="compositionally biased region" description="Basic and acidic residues" evidence="14">
    <location>
        <begin position="51"/>
        <end position="60"/>
    </location>
</feature>
<evidence type="ECO:0000256" key="12">
    <source>
        <dbReference type="ARBA" id="ARBA00033342"/>
    </source>
</evidence>
<name>E8QZ38_ISOPI</name>
<proteinExistence type="inferred from homology"/>
<dbReference type="NCBIfam" id="TIGR03592">
    <property type="entry name" value="yidC_oxa1_cterm"/>
    <property type="match status" value="1"/>
</dbReference>
<keyword evidence="9 15" id="KW-0472">Membrane</keyword>
<dbReference type="InterPro" id="IPR047196">
    <property type="entry name" value="YidC_ALB_C"/>
</dbReference>
<dbReference type="HOGENOM" id="CLU_371641_0_0_0"/>
<protein>
    <recommendedName>
        <fullName evidence="3">Membrane protein insertase YidC</fullName>
    </recommendedName>
    <alternativeName>
        <fullName evidence="12">Foldase YidC</fullName>
    </alternativeName>
    <alternativeName>
        <fullName evidence="11">Membrane integrase YidC</fullName>
    </alternativeName>
</protein>
<comment type="similarity">
    <text evidence="2">Belongs to the OXA1/ALB3/YidC family. Type 1 subfamily.</text>
</comment>
<keyword evidence="8 15" id="KW-1133">Transmembrane helix</keyword>
<feature type="region of interest" description="Disordered" evidence="14">
    <location>
        <begin position="691"/>
        <end position="748"/>
    </location>
</feature>
<dbReference type="InterPro" id="IPR038221">
    <property type="entry name" value="YidC_periplasmic_sf"/>
</dbReference>
<evidence type="ECO:0000256" key="9">
    <source>
        <dbReference type="ARBA" id="ARBA00023136"/>
    </source>
</evidence>
<dbReference type="InterPro" id="IPR001708">
    <property type="entry name" value="YidC/ALB3/OXA1/COX18"/>
</dbReference>
<feature type="transmembrane region" description="Helical" evidence="15">
    <location>
        <begin position="444"/>
        <end position="463"/>
    </location>
</feature>
<dbReference type="PANTHER" id="PTHR12428">
    <property type="entry name" value="OXA1"/>
    <property type="match status" value="1"/>
</dbReference>
<dbReference type="CDD" id="cd20070">
    <property type="entry name" value="5TM_YidC_Alb3"/>
    <property type="match status" value="1"/>
</dbReference>
<evidence type="ECO:0000256" key="5">
    <source>
        <dbReference type="ARBA" id="ARBA00022475"/>
    </source>
</evidence>
<keyword evidence="4" id="KW-0813">Transport</keyword>